<evidence type="ECO:0000313" key="4">
    <source>
        <dbReference type="Proteomes" id="UP000244956"/>
    </source>
</evidence>
<dbReference type="Gene3D" id="2.40.50.1020">
    <property type="entry name" value="LytTr DNA-binding domain"/>
    <property type="match status" value="1"/>
</dbReference>
<sequence length="284" mass="33405">MKQSFFRQLYPQNFIIAHPLKGVLILFLFSFLFTVLYHPLDTHEGYSLSFEITMLFYALGIAVSALGGIYLLRLVPFFNVNKPWTFGRELLAIFVLVFLMGTVVFLLAFFIEEPAITTRWNLETFLDSFLRTSFIALIPFLYFTSINLKVFFDRANINQESQEERDSAQRRKIDISSKLKRESLEFYEDELQFAMSDGNYVVFYLFRDGKLRKVPIRNSISNIEKQLSEYPMLLRCHRAYIVNVEQVTKRKGNSLGYRLTMSHASEEIPVSRSRIYEFDKLFKD</sequence>
<keyword evidence="1" id="KW-0472">Membrane</keyword>
<dbReference type="Pfam" id="PF04397">
    <property type="entry name" value="LytTR"/>
    <property type="match status" value="1"/>
</dbReference>
<evidence type="ECO:0000313" key="3">
    <source>
        <dbReference type="EMBL" id="PWD98048.1"/>
    </source>
</evidence>
<dbReference type="SMART" id="SM00850">
    <property type="entry name" value="LytTR"/>
    <property type="match status" value="1"/>
</dbReference>
<feature type="domain" description="HTH LytTR-type" evidence="2">
    <location>
        <begin position="212"/>
        <end position="284"/>
    </location>
</feature>
<accession>A0A2U2B4Q3</accession>
<keyword evidence="1" id="KW-0812">Transmembrane</keyword>
<organism evidence="3 4">
    <name type="scientific">Marinilabilia rubra</name>
    <dbReference type="NCBI Taxonomy" id="2162893"/>
    <lineage>
        <taxon>Bacteria</taxon>
        <taxon>Pseudomonadati</taxon>
        <taxon>Bacteroidota</taxon>
        <taxon>Bacteroidia</taxon>
        <taxon>Marinilabiliales</taxon>
        <taxon>Marinilabiliaceae</taxon>
        <taxon>Marinilabilia</taxon>
    </lineage>
</organism>
<dbReference type="InterPro" id="IPR007492">
    <property type="entry name" value="LytTR_DNA-bd_dom"/>
</dbReference>
<dbReference type="EMBL" id="QEWP01000020">
    <property type="protein sequence ID" value="PWD98048.1"/>
    <property type="molecule type" value="Genomic_DNA"/>
</dbReference>
<keyword evidence="1" id="KW-1133">Transmembrane helix</keyword>
<dbReference type="AlphaFoldDB" id="A0A2U2B4Q3"/>
<keyword evidence="4" id="KW-1185">Reference proteome</keyword>
<proteinExistence type="predicted"/>
<dbReference type="RefSeq" id="WP_109265830.1">
    <property type="nucleotide sequence ID" value="NZ_QEWP01000020.1"/>
</dbReference>
<dbReference type="PROSITE" id="PS50930">
    <property type="entry name" value="HTH_LYTTR"/>
    <property type="match status" value="1"/>
</dbReference>
<evidence type="ECO:0000256" key="1">
    <source>
        <dbReference type="SAM" id="Phobius"/>
    </source>
</evidence>
<dbReference type="Proteomes" id="UP000244956">
    <property type="component" value="Unassembled WGS sequence"/>
</dbReference>
<feature type="transmembrane region" description="Helical" evidence="1">
    <location>
        <begin position="20"/>
        <end position="40"/>
    </location>
</feature>
<dbReference type="OrthoDB" id="1118393at2"/>
<feature type="transmembrane region" description="Helical" evidence="1">
    <location>
        <begin position="52"/>
        <end position="78"/>
    </location>
</feature>
<gene>
    <name evidence="3" type="ORF">DDZ16_17800</name>
</gene>
<comment type="caution">
    <text evidence="3">The sequence shown here is derived from an EMBL/GenBank/DDBJ whole genome shotgun (WGS) entry which is preliminary data.</text>
</comment>
<evidence type="ECO:0000259" key="2">
    <source>
        <dbReference type="PROSITE" id="PS50930"/>
    </source>
</evidence>
<reference evidence="3 4" key="1">
    <citation type="submission" date="2018-05" db="EMBL/GenBank/DDBJ databases">
        <title>Marinilabilia rubrum sp. nov., isolated from saltern sediment.</title>
        <authorList>
            <person name="Zhang R."/>
        </authorList>
    </citation>
    <scope>NUCLEOTIDE SEQUENCE [LARGE SCALE GENOMIC DNA]</scope>
    <source>
        <strain evidence="3 4">WTE16</strain>
    </source>
</reference>
<feature type="transmembrane region" description="Helical" evidence="1">
    <location>
        <begin position="90"/>
        <end position="111"/>
    </location>
</feature>
<dbReference type="GO" id="GO:0003677">
    <property type="term" value="F:DNA binding"/>
    <property type="evidence" value="ECO:0007669"/>
    <property type="project" value="InterPro"/>
</dbReference>
<name>A0A2U2B4Q3_9BACT</name>
<feature type="transmembrane region" description="Helical" evidence="1">
    <location>
        <begin position="131"/>
        <end position="152"/>
    </location>
</feature>
<protein>
    <recommendedName>
        <fullName evidence="2">HTH LytTR-type domain-containing protein</fullName>
    </recommendedName>
</protein>